<name>A0ABQ5P8P1_9ACTN</name>
<proteinExistence type="inferred from homology"/>
<keyword evidence="5" id="KW-0804">Transcription</keyword>
<dbReference type="SUPFAM" id="SSF88946">
    <property type="entry name" value="Sigma2 domain of RNA polymerase sigma factors"/>
    <property type="match status" value="1"/>
</dbReference>
<dbReference type="Gene3D" id="1.10.10.10">
    <property type="entry name" value="Winged helix-like DNA-binding domain superfamily/Winged helix DNA-binding domain"/>
    <property type="match status" value="1"/>
</dbReference>
<dbReference type="InterPro" id="IPR013325">
    <property type="entry name" value="RNA_pol_sigma_r2"/>
</dbReference>
<evidence type="ECO:0000256" key="3">
    <source>
        <dbReference type="ARBA" id="ARBA00023082"/>
    </source>
</evidence>
<dbReference type="Pfam" id="PF04542">
    <property type="entry name" value="Sigma70_r2"/>
    <property type="match status" value="1"/>
</dbReference>
<comment type="similarity">
    <text evidence="1">Belongs to the sigma-70 factor family. ECF subfamily.</text>
</comment>
<accession>A0ABQ5P8P1</accession>
<dbReference type="PANTHER" id="PTHR43133">
    <property type="entry name" value="RNA POLYMERASE ECF-TYPE SIGMA FACTO"/>
    <property type="match status" value="1"/>
</dbReference>
<gene>
    <name evidence="8" type="ORF">SYYSPA8_31105</name>
</gene>
<evidence type="ECO:0000313" key="8">
    <source>
        <dbReference type="EMBL" id="GLF98840.1"/>
    </source>
</evidence>
<dbReference type="Pfam" id="PF08281">
    <property type="entry name" value="Sigma70_r4_2"/>
    <property type="match status" value="1"/>
</dbReference>
<dbReference type="InterPro" id="IPR036388">
    <property type="entry name" value="WH-like_DNA-bd_sf"/>
</dbReference>
<dbReference type="InterPro" id="IPR039425">
    <property type="entry name" value="RNA_pol_sigma-70-like"/>
</dbReference>
<evidence type="ECO:0000259" key="7">
    <source>
        <dbReference type="Pfam" id="PF08281"/>
    </source>
</evidence>
<keyword evidence="9" id="KW-1185">Reference proteome</keyword>
<comment type="caution">
    <text evidence="8">The sequence shown here is derived from an EMBL/GenBank/DDBJ whole genome shotgun (WGS) entry which is preliminary data.</text>
</comment>
<keyword evidence="4" id="KW-0238">DNA-binding</keyword>
<dbReference type="InterPro" id="IPR007627">
    <property type="entry name" value="RNA_pol_sigma70_r2"/>
</dbReference>
<dbReference type="RefSeq" id="WP_323450811.1">
    <property type="nucleotide sequence ID" value="NZ_BSBI01000016.1"/>
</dbReference>
<evidence type="ECO:0000313" key="9">
    <source>
        <dbReference type="Proteomes" id="UP001291653"/>
    </source>
</evidence>
<dbReference type="EMBL" id="BSBI01000016">
    <property type="protein sequence ID" value="GLF98840.1"/>
    <property type="molecule type" value="Genomic_DNA"/>
</dbReference>
<keyword evidence="2" id="KW-0805">Transcription regulation</keyword>
<feature type="domain" description="RNA polymerase sigma factor 70 region 4 type 2" evidence="7">
    <location>
        <begin position="134"/>
        <end position="186"/>
    </location>
</feature>
<feature type="domain" description="RNA polymerase sigma-70 region 2" evidence="6">
    <location>
        <begin position="46"/>
        <end position="111"/>
    </location>
</feature>
<protein>
    <submittedName>
        <fullName evidence="8">Sigma-70 family RNA polymerase sigma factor</fullName>
    </submittedName>
</protein>
<dbReference type="SUPFAM" id="SSF88659">
    <property type="entry name" value="Sigma3 and sigma4 domains of RNA polymerase sigma factors"/>
    <property type="match status" value="1"/>
</dbReference>
<dbReference type="NCBIfam" id="TIGR02937">
    <property type="entry name" value="sigma70-ECF"/>
    <property type="match status" value="1"/>
</dbReference>
<evidence type="ECO:0000259" key="6">
    <source>
        <dbReference type="Pfam" id="PF04542"/>
    </source>
</evidence>
<dbReference type="InterPro" id="IPR013249">
    <property type="entry name" value="RNA_pol_sigma70_r4_t2"/>
</dbReference>
<evidence type="ECO:0000256" key="4">
    <source>
        <dbReference type="ARBA" id="ARBA00023125"/>
    </source>
</evidence>
<evidence type="ECO:0000256" key="5">
    <source>
        <dbReference type="ARBA" id="ARBA00023163"/>
    </source>
</evidence>
<reference evidence="8 9" key="1">
    <citation type="submission" date="2022-10" db="EMBL/GenBank/DDBJ databases">
        <title>Draft genome sequence of Streptomyces sp. YSPA8.</title>
        <authorList>
            <person name="Moriuchi R."/>
            <person name="Dohra H."/>
            <person name="Yamamura H."/>
            <person name="Kodani S."/>
        </authorList>
    </citation>
    <scope>NUCLEOTIDE SEQUENCE [LARGE SCALE GENOMIC DNA]</scope>
    <source>
        <strain evidence="8 9">YSPA8</strain>
    </source>
</reference>
<keyword evidence="3" id="KW-0731">Sigma factor</keyword>
<dbReference type="InterPro" id="IPR014284">
    <property type="entry name" value="RNA_pol_sigma-70_dom"/>
</dbReference>
<evidence type="ECO:0000256" key="1">
    <source>
        <dbReference type="ARBA" id="ARBA00010641"/>
    </source>
</evidence>
<dbReference type="Gene3D" id="1.10.1740.10">
    <property type="match status" value="1"/>
</dbReference>
<evidence type="ECO:0000256" key="2">
    <source>
        <dbReference type="ARBA" id="ARBA00023015"/>
    </source>
</evidence>
<dbReference type="Proteomes" id="UP001291653">
    <property type="component" value="Unassembled WGS sequence"/>
</dbReference>
<organism evidence="8 9">
    <name type="scientific">Streptomyces yaizuensis</name>
    <dbReference type="NCBI Taxonomy" id="2989713"/>
    <lineage>
        <taxon>Bacteria</taxon>
        <taxon>Bacillati</taxon>
        <taxon>Actinomycetota</taxon>
        <taxon>Actinomycetes</taxon>
        <taxon>Kitasatosporales</taxon>
        <taxon>Streptomycetaceae</taxon>
        <taxon>Streptomyces</taxon>
    </lineage>
</organism>
<dbReference type="PANTHER" id="PTHR43133:SF8">
    <property type="entry name" value="RNA POLYMERASE SIGMA FACTOR HI_1459-RELATED"/>
    <property type="match status" value="1"/>
</dbReference>
<sequence length="200" mass="21584">MHGTRIVFQVGQPVEKPAGCLGSSYTSVRIKVYDRARMREPFEKAVEQHGATVLRVCRALLGTHDADDAWSETFLAAMRAWPGLPGTANVEAWLVTIARRKAIDVLRAADRLPLPAEELPEVPSALGVPGADDQELWEMVGRLPGKQRQAVTFRYLAGMPYDEIAALLGGNTAAARRAAADGLKNLRKHCPGATSKGAST</sequence>
<dbReference type="InterPro" id="IPR013324">
    <property type="entry name" value="RNA_pol_sigma_r3/r4-like"/>
</dbReference>